<evidence type="ECO:0000259" key="5">
    <source>
        <dbReference type="SMART" id="SM00062"/>
    </source>
</evidence>
<feature type="signal peptide" evidence="4">
    <location>
        <begin position="1"/>
        <end position="24"/>
    </location>
</feature>
<gene>
    <name evidence="6" type="ORF">DSLASN_26120</name>
</gene>
<accession>A0ABM7PIJ3</accession>
<keyword evidence="2" id="KW-0813">Transport</keyword>
<keyword evidence="7" id="KW-1185">Reference proteome</keyword>
<dbReference type="PANTHER" id="PTHR30085">
    <property type="entry name" value="AMINO ACID ABC TRANSPORTER PERMEASE"/>
    <property type="match status" value="1"/>
</dbReference>
<dbReference type="InterPro" id="IPR051455">
    <property type="entry name" value="Bact_solute-bind_prot3"/>
</dbReference>
<dbReference type="RefSeq" id="WP_236888415.1">
    <property type="nucleotide sequence ID" value="NZ_AP024488.1"/>
</dbReference>
<dbReference type="EMBL" id="AP024488">
    <property type="protein sequence ID" value="BCS96980.1"/>
    <property type="molecule type" value="Genomic_DNA"/>
</dbReference>
<dbReference type="SMART" id="SM00062">
    <property type="entry name" value="PBPb"/>
    <property type="match status" value="1"/>
</dbReference>
<dbReference type="Proteomes" id="UP001320148">
    <property type="component" value="Chromosome"/>
</dbReference>
<dbReference type="PANTHER" id="PTHR30085:SF7">
    <property type="entry name" value="AMINO-ACID ABC TRANSPORTER-BINDING PROTEIN YHDW-RELATED"/>
    <property type="match status" value="1"/>
</dbReference>
<dbReference type="InterPro" id="IPR001638">
    <property type="entry name" value="Solute-binding_3/MltF_N"/>
</dbReference>
<sequence>MKKLIAVSLFSLCLAAILASPASAATLDDVKAKGTLKCGVAPDNPGFSALDSKGKRIGFGVDFTTAVATAVGVEPTFVPLTSKERLPALQSGEVDLLFKTTTWTMSRDTRLGLDFAATILYDGQGIMVRKELGIKSAKELDGASICLATGSTTELNISDYFRQNGMTFKPVVFEKQADVRKAYDAGRCDCHTTDVSGLAAQRSLMTNPDEHLILPEMISKEPLGMLTRHGDNQWNDIARWVINLTIAAEEKGITQANVAEIAKTSTDPEVQRMLGITGTLWTDLGLDKDAPIRVLQKVGNYGEIFNRNLGPDTPLGMNRGLNDLWNNGGILYSPPFR</sequence>
<evidence type="ECO:0000256" key="4">
    <source>
        <dbReference type="SAM" id="SignalP"/>
    </source>
</evidence>
<dbReference type="SUPFAM" id="SSF53850">
    <property type="entry name" value="Periplasmic binding protein-like II"/>
    <property type="match status" value="1"/>
</dbReference>
<feature type="domain" description="Solute-binding protein family 3/N-terminal" evidence="5">
    <location>
        <begin position="35"/>
        <end position="261"/>
    </location>
</feature>
<name>A0ABM7PIJ3_9BACT</name>
<keyword evidence="3 4" id="KW-0732">Signal</keyword>
<evidence type="ECO:0000256" key="1">
    <source>
        <dbReference type="ARBA" id="ARBA00010333"/>
    </source>
</evidence>
<dbReference type="Gene3D" id="3.40.190.10">
    <property type="entry name" value="Periplasmic binding protein-like II"/>
    <property type="match status" value="2"/>
</dbReference>
<dbReference type="CDD" id="cd13692">
    <property type="entry name" value="PBP2_BztA"/>
    <property type="match status" value="1"/>
</dbReference>
<comment type="similarity">
    <text evidence="1">Belongs to the bacterial solute-binding protein 3 family.</text>
</comment>
<proteinExistence type="inferred from homology"/>
<evidence type="ECO:0000313" key="7">
    <source>
        <dbReference type="Proteomes" id="UP001320148"/>
    </source>
</evidence>
<dbReference type="Pfam" id="PF00497">
    <property type="entry name" value="SBP_bac_3"/>
    <property type="match status" value="1"/>
</dbReference>
<feature type="chain" id="PRO_5045036820" evidence="4">
    <location>
        <begin position="25"/>
        <end position="337"/>
    </location>
</feature>
<organism evidence="6 7">
    <name type="scientific">Desulfoluna limicola</name>
    <dbReference type="NCBI Taxonomy" id="2810562"/>
    <lineage>
        <taxon>Bacteria</taxon>
        <taxon>Pseudomonadati</taxon>
        <taxon>Thermodesulfobacteriota</taxon>
        <taxon>Desulfobacteria</taxon>
        <taxon>Desulfobacterales</taxon>
        <taxon>Desulfolunaceae</taxon>
        <taxon>Desulfoluna</taxon>
    </lineage>
</organism>
<protein>
    <submittedName>
        <fullName evidence="6">Amino acid ABC transporter substrate-binding protein</fullName>
    </submittedName>
</protein>
<evidence type="ECO:0000256" key="2">
    <source>
        <dbReference type="ARBA" id="ARBA00022448"/>
    </source>
</evidence>
<evidence type="ECO:0000313" key="6">
    <source>
        <dbReference type="EMBL" id="BCS96980.1"/>
    </source>
</evidence>
<reference evidence="6 7" key="1">
    <citation type="submission" date="2021-02" db="EMBL/GenBank/DDBJ databases">
        <title>Complete genome of Desulfoluna sp. strain ASN36.</title>
        <authorList>
            <person name="Takahashi A."/>
            <person name="Kojima H."/>
            <person name="Fukui M."/>
        </authorList>
    </citation>
    <scope>NUCLEOTIDE SEQUENCE [LARGE SCALE GENOMIC DNA]</scope>
    <source>
        <strain evidence="6 7">ASN36</strain>
    </source>
</reference>
<evidence type="ECO:0000256" key="3">
    <source>
        <dbReference type="ARBA" id="ARBA00022729"/>
    </source>
</evidence>